<sequence>MKLLALMLCSIVLSGCSVANYVRLKYENDDIKPQWQGQKTSAQIKADTGVKPYVYISINGIKGFKMMLDTGASVSFLKDSEKVKSLSLKEGYPLEVGGWGDGKNSHGFQTDVESIKLGDVRFEDVSFAYLPVSQSEYFLRPDEAVYDGILGHDIMKHFAWHIDPRKGTIEIASKPYISTDKDITIPMRVFLSKLYFDSTIDLGNNQIMEHEILLDTGSRHYFKLNNYYVQDEGYSFNGVTVTGSDFGLSGQTIHQRGTIPKLQISDLTLQNVKTNFIEGGDDGKSVIGSSALSHFSYVIDYHNLKLHLKPYKSATFKARYNLLGMELRKLTNGAFVVRYIMPEMAAFGSGIKVGDEVVSFNGQSASEFGQKEWLELSATVGKHTLCISRNRLCFDLTAKNVDGYSINAGRAKL</sequence>
<dbReference type="CDD" id="cd05483">
    <property type="entry name" value="retropepsin_like_bacteria"/>
    <property type="match status" value="1"/>
</dbReference>
<dbReference type="SUPFAM" id="SSF50630">
    <property type="entry name" value="Acid proteases"/>
    <property type="match status" value="1"/>
</dbReference>
<feature type="chain" id="PRO_5008646508" description="PDZ domain-containing protein" evidence="1">
    <location>
        <begin position="20"/>
        <end position="413"/>
    </location>
</feature>
<name>A0A1C0TWD0_9GAMM</name>
<comment type="caution">
    <text evidence="3">The sequence shown here is derived from an EMBL/GenBank/DDBJ whole genome shotgun (WGS) entry which is preliminary data.</text>
</comment>
<evidence type="ECO:0000259" key="2">
    <source>
        <dbReference type="PROSITE" id="PS50106"/>
    </source>
</evidence>
<dbReference type="EMBL" id="MAUJ01000001">
    <property type="protein sequence ID" value="OCQ23619.1"/>
    <property type="molecule type" value="Genomic_DNA"/>
</dbReference>
<dbReference type="PROSITE" id="PS50106">
    <property type="entry name" value="PDZ"/>
    <property type="match status" value="1"/>
</dbReference>
<dbReference type="Gene3D" id="2.40.70.10">
    <property type="entry name" value="Acid Proteases"/>
    <property type="match status" value="2"/>
</dbReference>
<proteinExistence type="predicted"/>
<dbReference type="InterPro" id="IPR001478">
    <property type="entry name" value="PDZ"/>
</dbReference>
<accession>A0A1C0TWD0</accession>
<reference evidence="4" key="1">
    <citation type="submission" date="2016-07" db="EMBL/GenBank/DDBJ databases">
        <authorList>
            <person name="Florea S."/>
            <person name="Webb J.S."/>
            <person name="Jaromczyk J."/>
            <person name="Schardl C.L."/>
        </authorList>
    </citation>
    <scope>NUCLEOTIDE SEQUENCE [LARGE SCALE GENOMIC DNA]</scope>
    <source>
        <strain evidence="4">IPB1</strain>
    </source>
</reference>
<keyword evidence="1" id="KW-0732">Signal</keyword>
<protein>
    <recommendedName>
        <fullName evidence="2">PDZ domain-containing protein</fullName>
    </recommendedName>
</protein>
<dbReference type="SMART" id="SM00228">
    <property type="entry name" value="PDZ"/>
    <property type="match status" value="1"/>
</dbReference>
<dbReference type="SUPFAM" id="SSF50156">
    <property type="entry name" value="PDZ domain-like"/>
    <property type="match status" value="1"/>
</dbReference>
<dbReference type="Pfam" id="PF13650">
    <property type="entry name" value="Asp_protease_2"/>
    <property type="match status" value="1"/>
</dbReference>
<feature type="signal peptide" evidence="1">
    <location>
        <begin position="1"/>
        <end position="19"/>
    </location>
</feature>
<dbReference type="Proteomes" id="UP000093366">
    <property type="component" value="Unassembled WGS sequence"/>
</dbReference>
<organism evidence="3 4">
    <name type="scientific">Pseudoalteromonas luteoviolacea</name>
    <dbReference type="NCBI Taxonomy" id="43657"/>
    <lineage>
        <taxon>Bacteria</taxon>
        <taxon>Pseudomonadati</taxon>
        <taxon>Pseudomonadota</taxon>
        <taxon>Gammaproteobacteria</taxon>
        <taxon>Alteromonadales</taxon>
        <taxon>Pseudoalteromonadaceae</taxon>
        <taxon>Pseudoalteromonas</taxon>
    </lineage>
</organism>
<dbReference type="RefSeq" id="WP_065789634.1">
    <property type="nucleotide sequence ID" value="NZ_MAUJ01000001.1"/>
</dbReference>
<evidence type="ECO:0000313" key="3">
    <source>
        <dbReference type="EMBL" id="OCQ23619.1"/>
    </source>
</evidence>
<gene>
    <name evidence="3" type="ORF">A7985_06655</name>
</gene>
<dbReference type="AlphaFoldDB" id="A0A1C0TWD0"/>
<evidence type="ECO:0000313" key="4">
    <source>
        <dbReference type="Proteomes" id="UP000093366"/>
    </source>
</evidence>
<dbReference type="InterPro" id="IPR034122">
    <property type="entry name" value="Retropepsin-like_bacterial"/>
</dbReference>
<feature type="domain" description="PDZ" evidence="2">
    <location>
        <begin position="305"/>
        <end position="372"/>
    </location>
</feature>
<dbReference type="InterPro" id="IPR036034">
    <property type="entry name" value="PDZ_sf"/>
</dbReference>
<dbReference type="InterPro" id="IPR021109">
    <property type="entry name" value="Peptidase_aspartic_dom_sf"/>
</dbReference>
<evidence type="ECO:0000256" key="1">
    <source>
        <dbReference type="SAM" id="SignalP"/>
    </source>
</evidence>
<dbReference type="Gene3D" id="2.30.42.10">
    <property type="match status" value="1"/>
</dbReference>
<dbReference type="PROSITE" id="PS51257">
    <property type="entry name" value="PROKAR_LIPOPROTEIN"/>
    <property type="match status" value="1"/>
</dbReference>